<name>A0A2Z3JGD0_9DEIO</name>
<proteinExistence type="predicted"/>
<evidence type="ECO:0000313" key="2">
    <source>
        <dbReference type="EMBL" id="AWN24213.1"/>
    </source>
</evidence>
<gene>
    <name evidence="2" type="ORF">DKM44_14045</name>
</gene>
<dbReference type="KEGG" id="dez:DKM44_14045"/>
<organism evidence="2 3">
    <name type="scientific">Deinococcus irradiatisoli</name>
    <dbReference type="NCBI Taxonomy" id="2202254"/>
    <lineage>
        <taxon>Bacteria</taxon>
        <taxon>Thermotogati</taxon>
        <taxon>Deinococcota</taxon>
        <taxon>Deinococci</taxon>
        <taxon>Deinococcales</taxon>
        <taxon>Deinococcaceae</taxon>
        <taxon>Deinococcus</taxon>
    </lineage>
</organism>
<dbReference type="Proteomes" id="UP000245368">
    <property type="component" value="Chromosome"/>
</dbReference>
<keyword evidence="3" id="KW-1185">Reference proteome</keyword>
<dbReference type="EMBL" id="CP029494">
    <property type="protein sequence ID" value="AWN24213.1"/>
    <property type="molecule type" value="Genomic_DNA"/>
</dbReference>
<accession>A0A2Z3JGD0</accession>
<reference evidence="2 3" key="1">
    <citation type="submission" date="2018-05" db="EMBL/GenBank/DDBJ databases">
        <title>Complete Genome Sequence of Deinococcus sp. strain 17bor-2.</title>
        <authorList>
            <person name="Srinivasan S."/>
        </authorList>
    </citation>
    <scope>NUCLEOTIDE SEQUENCE [LARGE SCALE GENOMIC DNA]</scope>
    <source>
        <strain evidence="2 3">17bor-2</strain>
    </source>
</reference>
<feature type="region of interest" description="Disordered" evidence="1">
    <location>
        <begin position="1"/>
        <end position="53"/>
    </location>
</feature>
<dbReference type="RefSeq" id="WP_109827938.1">
    <property type="nucleotide sequence ID" value="NZ_CP029494.1"/>
</dbReference>
<evidence type="ECO:0000256" key="1">
    <source>
        <dbReference type="SAM" id="MobiDB-lite"/>
    </source>
</evidence>
<dbReference type="AlphaFoldDB" id="A0A2Z3JGD0"/>
<sequence length="74" mass="7724">MTKPKKTKRSDPTPDVAPEAQEALSGGQPCKPAKTKREPLPKPVVVSIEGPDGGPVDVAACIRALLRPALPGMK</sequence>
<protein>
    <submittedName>
        <fullName evidence="2">Uncharacterized protein</fullName>
    </submittedName>
</protein>
<evidence type="ECO:0000313" key="3">
    <source>
        <dbReference type="Proteomes" id="UP000245368"/>
    </source>
</evidence>